<dbReference type="EMBL" id="PDHS01000331">
    <property type="protein sequence ID" value="MQM31529.1"/>
    <property type="molecule type" value="Genomic_DNA"/>
</dbReference>
<evidence type="ECO:0000313" key="2">
    <source>
        <dbReference type="Proteomes" id="UP000342300"/>
    </source>
</evidence>
<organism evidence="1 2">
    <name type="scientific">Candidatus Accumulibacter phosphatis</name>
    <dbReference type="NCBI Taxonomy" id="327160"/>
    <lineage>
        <taxon>Bacteria</taxon>
        <taxon>Pseudomonadati</taxon>
        <taxon>Pseudomonadota</taxon>
        <taxon>Betaproteobacteria</taxon>
        <taxon>Candidatus Accumulibacter</taxon>
    </lineage>
</organism>
<dbReference type="AlphaFoldDB" id="A0A6A7RVW2"/>
<evidence type="ECO:0000313" key="1">
    <source>
        <dbReference type="EMBL" id="MQM31529.1"/>
    </source>
</evidence>
<sequence>MAHVALPFPPDDPIYGGKAPSEARVIHLGKLALRGERGVLQIPAADMLRLRWNPFFPYVEARVLAFTGLGGRLPGFPGTLLPRRTEATGEPLLRRSAPGETLPNDCQRGVIEAELSSTGRHTKALRSPTLWQGGAASACM</sequence>
<protein>
    <submittedName>
        <fullName evidence="1">Uncharacterized protein</fullName>
    </submittedName>
</protein>
<name>A0A6A7RVW2_9PROT</name>
<reference evidence="1 2" key="1">
    <citation type="submission" date="2017-09" db="EMBL/GenBank/DDBJ databases">
        <title>Metagenomic Analysis Reveals Denitrifying Candidatus Accumulibacter and Flanking Population as a Source of N2O.</title>
        <authorList>
            <person name="Gao H."/>
            <person name="Mao Y."/>
            <person name="Zhao X."/>
            <person name="Liu W.-T."/>
            <person name="Zhang T."/>
            <person name="Wells G."/>
        </authorList>
    </citation>
    <scope>NUCLEOTIDE SEQUENCE [LARGE SCALE GENOMIC DNA]</scope>
    <source>
        <strain evidence="1">CANDO_2_IC</strain>
    </source>
</reference>
<proteinExistence type="predicted"/>
<gene>
    <name evidence="1" type="ORF">CRU78_13795</name>
</gene>
<comment type="caution">
    <text evidence="1">The sequence shown here is derived from an EMBL/GenBank/DDBJ whole genome shotgun (WGS) entry which is preliminary data.</text>
</comment>
<dbReference type="Proteomes" id="UP000342300">
    <property type="component" value="Unassembled WGS sequence"/>
</dbReference>
<accession>A0A6A7RVW2</accession>